<evidence type="ECO:0000313" key="2">
    <source>
        <dbReference type="Proteomes" id="UP000240760"/>
    </source>
</evidence>
<proteinExistence type="predicted"/>
<organism evidence="1 2">
    <name type="scientific">Trichoderma longibrachiatum ATCC 18648</name>
    <dbReference type="NCBI Taxonomy" id="983965"/>
    <lineage>
        <taxon>Eukaryota</taxon>
        <taxon>Fungi</taxon>
        <taxon>Dikarya</taxon>
        <taxon>Ascomycota</taxon>
        <taxon>Pezizomycotina</taxon>
        <taxon>Sordariomycetes</taxon>
        <taxon>Hypocreomycetidae</taxon>
        <taxon>Hypocreales</taxon>
        <taxon>Hypocreaceae</taxon>
        <taxon>Trichoderma</taxon>
    </lineage>
</organism>
<name>A0A2T4BQS7_TRILO</name>
<accession>A0A2T4BQS7</accession>
<reference evidence="1 2" key="1">
    <citation type="submission" date="2016-07" db="EMBL/GenBank/DDBJ databases">
        <title>Multiple horizontal gene transfer events from other fungi enriched the ability of initially mycotrophic Trichoderma (Ascomycota) to feed on dead plant biomass.</title>
        <authorList>
            <consortium name="DOE Joint Genome Institute"/>
            <person name="Aerts A."/>
            <person name="Atanasova L."/>
            <person name="Chenthamara K."/>
            <person name="Zhang J."/>
            <person name="Grujic M."/>
            <person name="Henrissat B."/>
            <person name="Kuo A."/>
            <person name="Salamov A."/>
            <person name="Lipzen A."/>
            <person name="Labutti K."/>
            <person name="Barry K."/>
            <person name="Miao Y."/>
            <person name="Rahimi M.J."/>
            <person name="Shen Q."/>
            <person name="Grigoriev I.V."/>
            <person name="Kubicek C.P."/>
            <person name="Druzhinina I.S."/>
        </authorList>
    </citation>
    <scope>NUCLEOTIDE SEQUENCE [LARGE SCALE GENOMIC DNA]</scope>
    <source>
        <strain evidence="1 2">ATCC 18648</strain>
    </source>
</reference>
<dbReference type="AlphaFoldDB" id="A0A2T4BQS7"/>
<dbReference type="EMBL" id="KZ679146">
    <property type="protein sequence ID" value="PTB71673.1"/>
    <property type="molecule type" value="Genomic_DNA"/>
</dbReference>
<protein>
    <submittedName>
        <fullName evidence="1">Uncharacterized protein</fullName>
    </submittedName>
</protein>
<dbReference type="Proteomes" id="UP000240760">
    <property type="component" value="Unassembled WGS sequence"/>
</dbReference>
<evidence type="ECO:0000313" key="1">
    <source>
        <dbReference type="EMBL" id="PTB71673.1"/>
    </source>
</evidence>
<keyword evidence="2" id="KW-1185">Reference proteome</keyword>
<gene>
    <name evidence="1" type="ORF">M440DRAFT_207634</name>
</gene>
<sequence length="169" mass="18680">MGWSDRLLLIGHLFGARPLERGPSDELQGAFKRQTGELLAELYLRQASNTCILDTCGHKQVASGGVVAAALHWLDAGCYLLQVGGFVQFVFIMRIVLRLYLSWVSGGIPTQCVELYFVYSRIAQQALDGCVILHMYNLPLANPAVVPPRDPWPRASPAQPRQCSSNDPR</sequence>